<dbReference type="Pfam" id="PF02627">
    <property type="entry name" value="CMD"/>
    <property type="match status" value="1"/>
</dbReference>
<evidence type="ECO:0000259" key="1">
    <source>
        <dbReference type="Pfam" id="PF02627"/>
    </source>
</evidence>
<dbReference type="Gene3D" id="1.20.1290.10">
    <property type="entry name" value="AhpD-like"/>
    <property type="match status" value="1"/>
</dbReference>
<gene>
    <name evidence="2" type="ORF">VPAL9027_00492</name>
</gene>
<dbReference type="AlphaFoldDB" id="A0A1R4B0Y2"/>
<dbReference type="OrthoDB" id="9801400at2"/>
<protein>
    <submittedName>
        <fullName evidence="2">Carboxymuconolactone decarboxylase family protein</fullName>
    </submittedName>
</protein>
<dbReference type="RefSeq" id="WP_077311984.1">
    <property type="nucleotide sequence ID" value="NZ_AP024887.1"/>
</dbReference>
<dbReference type="InterPro" id="IPR052512">
    <property type="entry name" value="4CMD/NDH-1_regulator"/>
</dbReference>
<reference evidence="2 3" key="1">
    <citation type="submission" date="2017-02" db="EMBL/GenBank/DDBJ databases">
        <authorList>
            <person name="Peterson S.W."/>
        </authorList>
    </citation>
    <scope>NUCLEOTIDE SEQUENCE [LARGE SCALE GENOMIC DNA]</scope>
    <source>
        <strain evidence="2 3">CECT 9027</strain>
    </source>
</reference>
<dbReference type="EMBL" id="FUFT01000002">
    <property type="protein sequence ID" value="SJL82563.1"/>
    <property type="molecule type" value="Genomic_DNA"/>
</dbReference>
<name>A0A1R4B0Y2_9VIBR</name>
<dbReference type="InterPro" id="IPR029032">
    <property type="entry name" value="AhpD-like"/>
</dbReference>
<dbReference type="STRING" id="1918946.VPAL9027_00492"/>
<dbReference type="Proteomes" id="UP000189475">
    <property type="component" value="Unassembled WGS sequence"/>
</dbReference>
<dbReference type="SUPFAM" id="SSF69118">
    <property type="entry name" value="AhpD-like"/>
    <property type="match status" value="1"/>
</dbReference>
<dbReference type="PANTHER" id="PTHR33570:SF9">
    <property type="entry name" value="BLL4600 PROTEIN"/>
    <property type="match status" value="1"/>
</dbReference>
<evidence type="ECO:0000313" key="3">
    <source>
        <dbReference type="Proteomes" id="UP000189475"/>
    </source>
</evidence>
<accession>A0A1R4B0Y2</accession>
<keyword evidence="3" id="KW-1185">Reference proteome</keyword>
<feature type="domain" description="Carboxymuconolactone decarboxylase-like" evidence="1">
    <location>
        <begin position="17"/>
        <end position="99"/>
    </location>
</feature>
<sequence length="108" mass="12124">MTSQENELMTIIAQLAPQFHRLTIDTLFGQVWQDDTLSLRERSLITVSALIALNRTEQLPGHLQRAFDNGLTNKELSAVMTHLAFYAGWPVTASAIERLDEVNNSRGN</sequence>
<proteinExistence type="predicted"/>
<dbReference type="GO" id="GO:0051920">
    <property type="term" value="F:peroxiredoxin activity"/>
    <property type="evidence" value="ECO:0007669"/>
    <property type="project" value="InterPro"/>
</dbReference>
<dbReference type="PANTHER" id="PTHR33570">
    <property type="entry name" value="4-CARBOXYMUCONOLACTONE DECARBOXYLASE FAMILY PROTEIN"/>
    <property type="match status" value="1"/>
</dbReference>
<dbReference type="InterPro" id="IPR003779">
    <property type="entry name" value="CMD-like"/>
</dbReference>
<evidence type="ECO:0000313" key="2">
    <source>
        <dbReference type="EMBL" id="SJL82563.1"/>
    </source>
</evidence>
<organism evidence="2 3">
    <name type="scientific">Vibrio palustris</name>
    <dbReference type="NCBI Taxonomy" id="1918946"/>
    <lineage>
        <taxon>Bacteria</taxon>
        <taxon>Pseudomonadati</taxon>
        <taxon>Pseudomonadota</taxon>
        <taxon>Gammaproteobacteria</taxon>
        <taxon>Vibrionales</taxon>
        <taxon>Vibrionaceae</taxon>
        <taxon>Vibrio</taxon>
    </lineage>
</organism>